<dbReference type="Proteomes" id="UP000401081">
    <property type="component" value="Unassembled WGS sequence"/>
</dbReference>
<protein>
    <submittedName>
        <fullName evidence="1">Uncharacterized protein</fullName>
    </submittedName>
</protein>
<evidence type="ECO:0000313" key="2">
    <source>
        <dbReference type="Proteomes" id="UP000401081"/>
    </source>
</evidence>
<evidence type="ECO:0000313" key="1">
    <source>
        <dbReference type="EMBL" id="VFS59344.1"/>
    </source>
</evidence>
<proteinExistence type="predicted"/>
<sequence length="56" mass="6577">MVAEWFARMHVAQVDLDKRNTHRQQRIANGNARVRERGRINQDIVNVVFSLMNTVD</sequence>
<accession>A0A485AEF0</accession>
<gene>
    <name evidence="1" type="ORF">NCTC12993_01310</name>
</gene>
<dbReference type="AlphaFoldDB" id="A0A485AEF0"/>
<name>A0A485AEF0_KLUCR</name>
<reference evidence="1 2" key="1">
    <citation type="submission" date="2019-03" db="EMBL/GenBank/DDBJ databases">
        <authorList>
            <consortium name="Pathogen Informatics"/>
        </authorList>
    </citation>
    <scope>NUCLEOTIDE SEQUENCE [LARGE SCALE GENOMIC DNA]</scope>
    <source>
        <strain evidence="1 2">NCTC12993</strain>
    </source>
</reference>
<dbReference type="EMBL" id="CAADJD010000013">
    <property type="protein sequence ID" value="VFS59344.1"/>
    <property type="molecule type" value="Genomic_DNA"/>
</dbReference>
<organism evidence="1 2">
    <name type="scientific">Kluyvera cryocrescens</name>
    <name type="common">Kluyvera citrophila</name>
    <dbReference type="NCBI Taxonomy" id="580"/>
    <lineage>
        <taxon>Bacteria</taxon>
        <taxon>Pseudomonadati</taxon>
        <taxon>Pseudomonadota</taxon>
        <taxon>Gammaproteobacteria</taxon>
        <taxon>Enterobacterales</taxon>
        <taxon>Enterobacteriaceae</taxon>
        <taxon>Kluyvera</taxon>
    </lineage>
</organism>
<keyword evidence="2" id="KW-1185">Reference proteome</keyword>